<evidence type="ECO:0000256" key="1">
    <source>
        <dbReference type="ARBA" id="ARBA00022729"/>
    </source>
</evidence>
<dbReference type="SUPFAM" id="SSF53807">
    <property type="entry name" value="Helical backbone' metal receptor"/>
    <property type="match status" value="1"/>
</dbReference>
<name>A0A2M7GZG4_9BACT</name>
<reference evidence="6" key="1">
    <citation type="submission" date="2017-09" db="EMBL/GenBank/DDBJ databases">
        <title>Depth-based differentiation of microbial function through sediment-hosted aquifers and enrichment of novel symbionts in the deep terrestrial subsurface.</title>
        <authorList>
            <person name="Probst A.J."/>
            <person name="Ladd B."/>
            <person name="Jarett J.K."/>
            <person name="Geller-Mcgrath D.E."/>
            <person name="Sieber C.M.K."/>
            <person name="Emerson J.B."/>
            <person name="Anantharaman K."/>
            <person name="Thomas B.C."/>
            <person name="Malmstrom R."/>
            <person name="Stieglmeier M."/>
            <person name="Klingl A."/>
            <person name="Woyke T."/>
            <person name="Ryan C.M."/>
            <person name="Banfield J.F."/>
        </authorList>
    </citation>
    <scope>NUCLEOTIDE SEQUENCE [LARGE SCALE GENOMIC DNA]</scope>
</reference>
<dbReference type="NCBIfam" id="NF038402">
    <property type="entry name" value="TroA_like"/>
    <property type="match status" value="1"/>
</dbReference>
<dbReference type="InterPro" id="IPR050902">
    <property type="entry name" value="ABC_Transporter_SBP"/>
</dbReference>
<dbReference type="PANTHER" id="PTHR30535:SF34">
    <property type="entry name" value="MOLYBDATE-BINDING PROTEIN MOLA"/>
    <property type="match status" value="1"/>
</dbReference>
<feature type="region of interest" description="Disordered" evidence="2">
    <location>
        <begin position="289"/>
        <end position="312"/>
    </location>
</feature>
<dbReference type="EMBL" id="PFFY01000101">
    <property type="protein sequence ID" value="PIW33880.1"/>
    <property type="molecule type" value="Genomic_DNA"/>
</dbReference>
<dbReference type="CDD" id="cd01144">
    <property type="entry name" value="BtuF"/>
    <property type="match status" value="1"/>
</dbReference>
<evidence type="ECO:0000256" key="2">
    <source>
        <dbReference type="SAM" id="MobiDB-lite"/>
    </source>
</evidence>
<feature type="chain" id="PRO_5014630528" description="Fe/B12 periplasmic-binding domain-containing protein" evidence="3">
    <location>
        <begin position="21"/>
        <end position="312"/>
    </location>
</feature>
<dbReference type="Proteomes" id="UP000230025">
    <property type="component" value="Unassembled WGS sequence"/>
</dbReference>
<dbReference type="AlphaFoldDB" id="A0A2M7GZG4"/>
<accession>A0A2M7GZG4</accession>
<dbReference type="Pfam" id="PF01497">
    <property type="entry name" value="Peripla_BP_2"/>
    <property type="match status" value="1"/>
</dbReference>
<evidence type="ECO:0000313" key="5">
    <source>
        <dbReference type="EMBL" id="PIW33880.1"/>
    </source>
</evidence>
<dbReference type="PANTHER" id="PTHR30535">
    <property type="entry name" value="VITAMIN B12-BINDING PROTEIN"/>
    <property type="match status" value="1"/>
</dbReference>
<proteinExistence type="predicted"/>
<dbReference type="GO" id="GO:0071281">
    <property type="term" value="P:cellular response to iron ion"/>
    <property type="evidence" value="ECO:0007669"/>
    <property type="project" value="TreeGrafter"/>
</dbReference>
<dbReference type="InterPro" id="IPR054828">
    <property type="entry name" value="Vit_B12_bind_prot"/>
</dbReference>
<organism evidence="5 6">
    <name type="scientific">bacterium (Candidatus Ratteibacteria) CG15_BIG_FIL_POST_REV_8_21_14_020_41_12</name>
    <dbReference type="NCBI Taxonomy" id="2014291"/>
    <lineage>
        <taxon>Bacteria</taxon>
        <taxon>Candidatus Ratteibacteria</taxon>
    </lineage>
</organism>
<feature type="domain" description="Fe/B12 periplasmic-binding" evidence="4">
    <location>
        <begin position="38"/>
        <end position="291"/>
    </location>
</feature>
<dbReference type="Gene3D" id="3.40.50.1980">
    <property type="entry name" value="Nitrogenase molybdenum iron protein domain"/>
    <property type="match status" value="2"/>
</dbReference>
<sequence>MFFSKSLKVIVISLILFSFANCGKEKNEVSQLKKPPQRIISLAPGFTETLIDLGLKDRIVGVTTSCDYLKEVKEVERIGLYMKPSLEKIVGLSPDLVFATDYVGQRQTVKALEKLGIRVEVFFEEKGIEELFLRVKRIEEICGVQRKADLLIQKMQERIREVRTRSSSLSRPRVYVEVGYNPLFTCGKGSFIDELIEIAGGENIGHEINKPYPRVSAEFIISKNPEVIILPYMGRGYGKETLKKRKGWQRISAVLNDRIYDDIGPQTITILAPNLILNGLPELAKRIHPEIFKSNSPTKPSPTGGEGKREGG</sequence>
<keyword evidence="1 3" id="KW-0732">Signal</keyword>
<dbReference type="InterPro" id="IPR002491">
    <property type="entry name" value="ABC_transptr_periplasmic_BD"/>
</dbReference>
<comment type="caution">
    <text evidence="5">The sequence shown here is derived from an EMBL/GenBank/DDBJ whole genome shotgun (WGS) entry which is preliminary data.</text>
</comment>
<evidence type="ECO:0000256" key="3">
    <source>
        <dbReference type="SAM" id="SignalP"/>
    </source>
</evidence>
<evidence type="ECO:0000259" key="4">
    <source>
        <dbReference type="PROSITE" id="PS50983"/>
    </source>
</evidence>
<protein>
    <recommendedName>
        <fullName evidence="4">Fe/B12 periplasmic-binding domain-containing protein</fullName>
    </recommendedName>
</protein>
<dbReference type="PROSITE" id="PS50983">
    <property type="entry name" value="FE_B12_PBP"/>
    <property type="match status" value="1"/>
</dbReference>
<gene>
    <name evidence="5" type="ORF">COW28_02210</name>
</gene>
<evidence type="ECO:0000313" key="6">
    <source>
        <dbReference type="Proteomes" id="UP000230025"/>
    </source>
</evidence>
<feature type="signal peptide" evidence="3">
    <location>
        <begin position="1"/>
        <end position="20"/>
    </location>
</feature>